<organism evidence="2 3">
    <name type="scientific">Henosepilachna vigintioctopunctata</name>
    <dbReference type="NCBI Taxonomy" id="420089"/>
    <lineage>
        <taxon>Eukaryota</taxon>
        <taxon>Metazoa</taxon>
        <taxon>Ecdysozoa</taxon>
        <taxon>Arthropoda</taxon>
        <taxon>Hexapoda</taxon>
        <taxon>Insecta</taxon>
        <taxon>Pterygota</taxon>
        <taxon>Neoptera</taxon>
        <taxon>Endopterygota</taxon>
        <taxon>Coleoptera</taxon>
        <taxon>Polyphaga</taxon>
        <taxon>Cucujiformia</taxon>
        <taxon>Coccinelloidea</taxon>
        <taxon>Coccinellidae</taxon>
        <taxon>Epilachninae</taxon>
        <taxon>Epilachnini</taxon>
        <taxon>Henosepilachna</taxon>
    </lineage>
</organism>
<feature type="compositionally biased region" description="Polar residues" evidence="1">
    <location>
        <begin position="47"/>
        <end position="69"/>
    </location>
</feature>
<dbReference type="AlphaFoldDB" id="A0AAW1UJM4"/>
<evidence type="ECO:0000256" key="1">
    <source>
        <dbReference type="SAM" id="MobiDB-lite"/>
    </source>
</evidence>
<proteinExistence type="predicted"/>
<evidence type="ECO:0008006" key="4">
    <source>
        <dbReference type="Google" id="ProtNLM"/>
    </source>
</evidence>
<evidence type="ECO:0000313" key="2">
    <source>
        <dbReference type="EMBL" id="KAK9879931.1"/>
    </source>
</evidence>
<sequence length="294" mass="33628">MVLQSLFHMPQARDYLLFLVAMFLETNNESQETGIRELDDVEDNDGVETSHSGNIPSSQNNNLPKSQGVQKRRSKNPPELQEASKHVSAALNTLNKVLQSKNNKEDNNHDDESNLFGKLMAKQLKDFPKEERDEIMYEIHGLIMQRRRIYEERMLLHGLSPTISNRSSPAQSSYSNESLPKKNICSPESPYTMYTHTSPHTIIGHTSSSGTSYITTTLPQNLAQETEYQTSLVDQQPMLYSHTSPSHIIIMRPSLISCLRHMKKRLKNHNEEMAFINRISLKHNFFTLITCISL</sequence>
<comment type="caution">
    <text evidence="2">The sequence shown here is derived from an EMBL/GenBank/DDBJ whole genome shotgun (WGS) entry which is preliminary data.</text>
</comment>
<gene>
    <name evidence="2" type="ORF">WA026_008440</name>
</gene>
<protein>
    <recommendedName>
        <fullName evidence="4">BESS domain-containing protein</fullName>
    </recommendedName>
</protein>
<name>A0AAW1UJM4_9CUCU</name>
<accession>A0AAW1UJM4</accession>
<reference evidence="2 3" key="1">
    <citation type="submission" date="2023-03" db="EMBL/GenBank/DDBJ databases">
        <title>Genome insight into feeding habits of ladybird beetles.</title>
        <authorList>
            <person name="Li H.-S."/>
            <person name="Huang Y.-H."/>
            <person name="Pang H."/>
        </authorList>
    </citation>
    <scope>NUCLEOTIDE SEQUENCE [LARGE SCALE GENOMIC DNA]</scope>
    <source>
        <strain evidence="2">SYSU_2023b</strain>
        <tissue evidence="2">Whole body</tissue>
    </source>
</reference>
<evidence type="ECO:0000313" key="3">
    <source>
        <dbReference type="Proteomes" id="UP001431783"/>
    </source>
</evidence>
<keyword evidence="3" id="KW-1185">Reference proteome</keyword>
<dbReference type="EMBL" id="JARQZJ010000063">
    <property type="protein sequence ID" value="KAK9879931.1"/>
    <property type="molecule type" value="Genomic_DNA"/>
</dbReference>
<feature type="region of interest" description="Disordered" evidence="1">
    <location>
        <begin position="43"/>
        <end position="86"/>
    </location>
</feature>
<dbReference type="Proteomes" id="UP001431783">
    <property type="component" value="Unassembled WGS sequence"/>
</dbReference>